<dbReference type="EMBL" id="AMZH03021613">
    <property type="protein sequence ID" value="RRT38043.1"/>
    <property type="molecule type" value="Genomic_DNA"/>
</dbReference>
<organism evidence="1 2">
    <name type="scientific">Ensete ventricosum</name>
    <name type="common">Abyssinian banana</name>
    <name type="synonym">Musa ensete</name>
    <dbReference type="NCBI Taxonomy" id="4639"/>
    <lineage>
        <taxon>Eukaryota</taxon>
        <taxon>Viridiplantae</taxon>
        <taxon>Streptophyta</taxon>
        <taxon>Embryophyta</taxon>
        <taxon>Tracheophyta</taxon>
        <taxon>Spermatophyta</taxon>
        <taxon>Magnoliopsida</taxon>
        <taxon>Liliopsida</taxon>
        <taxon>Zingiberales</taxon>
        <taxon>Musaceae</taxon>
        <taxon>Ensete</taxon>
    </lineage>
</organism>
<comment type="caution">
    <text evidence="1">The sequence shown here is derived from an EMBL/GenBank/DDBJ whole genome shotgun (WGS) entry which is preliminary data.</text>
</comment>
<dbReference type="Proteomes" id="UP000287651">
    <property type="component" value="Unassembled WGS sequence"/>
</dbReference>
<gene>
    <name evidence="1" type="ORF">B296_00033255</name>
</gene>
<evidence type="ECO:0000313" key="2">
    <source>
        <dbReference type="Proteomes" id="UP000287651"/>
    </source>
</evidence>
<accession>A0A426XF07</accession>
<evidence type="ECO:0000313" key="1">
    <source>
        <dbReference type="EMBL" id="RRT38043.1"/>
    </source>
</evidence>
<dbReference type="AlphaFoldDB" id="A0A426XF07"/>
<reference evidence="1 2" key="1">
    <citation type="journal article" date="2014" name="Agronomy (Basel)">
        <title>A Draft Genome Sequence for Ensete ventricosum, the Drought-Tolerant Tree Against Hunger.</title>
        <authorList>
            <person name="Harrison J."/>
            <person name="Moore K.A."/>
            <person name="Paszkiewicz K."/>
            <person name="Jones T."/>
            <person name="Grant M."/>
            <person name="Ambacheew D."/>
            <person name="Muzemil S."/>
            <person name="Studholme D.J."/>
        </authorList>
    </citation>
    <scope>NUCLEOTIDE SEQUENCE [LARGE SCALE GENOMIC DNA]</scope>
</reference>
<proteinExistence type="predicted"/>
<protein>
    <submittedName>
        <fullName evidence="1">Uncharacterized protein</fullName>
    </submittedName>
</protein>
<sequence length="120" mass="13073">MPVERILTRCQGDHFVVNRGEGLTTVDFDGGDAATAGAKGSKRSAAIVDLLSFDSEKELVVPSLQSTERRWAVAHTDTLGRENRAAEAAGGMAPTSRCRSCRLLQMGYGRCRYSLELIRQ</sequence>
<name>A0A426XF07_ENSVE</name>